<feature type="transmembrane region" description="Helical" evidence="1">
    <location>
        <begin position="481"/>
        <end position="500"/>
    </location>
</feature>
<keyword evidence="1" id="KW-0472">Membrane</keyword>
<proteinExistence type="predicted"/>
<dbReference type="AlphaFoldDB" id="A0A7S2AR06"/>
<evidence type="ECO:0000256" key="1">
    <source>
        <dbReference type="SAM" id="Phobius"/>
    </source>
</evidence>
<dbReference type="PROSITE" id="PS01186">
    <property type="entry name" value="EGF_2"/>
    <property type="match status" value="2"/>
</dbReference>
<dbReference type="PROSITE" id="PS00022">
    <property type="entry name" value="EGF_1"/>
    <property type="match status" value="2"/>
</dbReference>
<evidence type="ECO:0000259" key="3">
    <source>
        <dbReference type="PROSITE" id="PS01186"/>
    </source>
</evidence>
<gene>
    <name evidence="4" type="ORF">DSPE1174_LOCUS2441</name>
</gene>
<feature type="domain" description="EGF-like" evidence="2 3">
    <location>
        <begin position="201"/>
        <end position="212"/>
    </location>
</feature>
<dbReference type="EMBL" id="HBGS01004745">
    <property type="protein sequence ID" value="CAD9375099.1"/>
    <property type="molecule type" value="Transcribed_RNA"/>
</dbReference>
<dbReference type="InterPro" id="IPR000742">
    <property type="entry name" value="EGF"/>
</dbReference>
<name>A0A7S2AR06_9STRA</name>
<accession>A0A7S2AR06</accession>
<evidence type="ECO:0000259" key="2">
    <source>
        <dbReference type="PROSITE" id="PS00022"/>
    </source>
</evidence>
<keyword evidence="1" id="KW-0812">Transmembrane</keyword>
<evidence type="ECO:0000313" key="4">
    <source>
        <dbReference type="EMBL" id="CAD9375099.1"/>
    </source>
</evidence>
<organism evidence="4">
    <name type="scientific">Octactis speculum</name>
    <dbReference type="NCBI Taxonomy" id="3111310"/>
    <lineage>
        <taxon>Eukaryota</taxon>
        <taxon>Sar</taxon>
        <taxon>Stramenopiles</taxon>
        <taxon>Ochrophyta</taxon>
        <taxon>Dictyochophyceae</taxon>
        <taxon>Dictyochales</taxon>
        <taxon>Dictyochaceae</taxon>
        <taxon>Octactis</taxon>
    </lineage>
</organism>
<protein>
    <recommendedName>
        <fullName evidence="2 3">EGF-like domain-containing protein</fullName>
    </recommendedName>
</protein>
<feature type="domain" description="EGF-like" evidence="2 3">
    <location>
        <begin position="310"/>
        <end position="321"/>
    </location>
</feature>
<sequence length="528" mass="59577">MQTCYASGGTYGEDVCTDSCGGWYGRLPQLDDYVYRYYIMGQYQDSKTKDQCKTGKANFPWSEEFFPFTPLCFKGCIDPLDQTSYTASAYLPRCTSSAQAAVVLAYDSPAPATFPALPVDTGYCTSMPSRLQEQTLYGVGIAGCIDGTDPPFEPGRHTRRNFCNITKDETAEEGWAYGEQRDGEGIFICAHAGSCVAPDICTCKDGWTGYDCKTPMCRHLQPSGAITGCENGGICTWKDDCFCIQTLSVLWRAYPESPRGITGWTGTDCSLPMCIQGFFDPFCTDLDQAPGGEGCYRCANGGYCTAPDTCTCAEGWTGYDCKTPVCEMVATPLIRYQLNTVDEELVNSFEQDPCAIEDIYGTEPFLSDIPHRQYEVTRGNCTAPNQCVCLCRNMYSIHKCIENMDTPYLDNWKMKDQQNRRCFGPWQDPIFDWRNVLAPNEMFGTRACYDGYEGAINEYDQFTSCHMNIYVPTWFELSSRWLIWTITIGLLVFNILYFYVREQLKKKWLEAKIARRRSRRNSESVRAA</sequence>
<dbReference type="Gene3D" id="2.10.25.10">
    <property type="entry name" value="Laminin"/>
    <property type="match status" value="2"/>
</dbReference>
<keyword evidence="1" id="KW-1133">Transmembrane helix</keyword>
<reference evidence="4" key="1">
    <citation type="submission" date="2021-01" db="EMBL/GenBank/DDBJ databases">
        <authorList>
            <person name="Corre E."/>
            <person name="Pelletier E."/>
            <person name="Niang G."/>
            <person name="Scheremetjew M."/>
            <person name="Finn R."/>
            <person name="Kale V."/>
            <person name="Holt S."/>
            <person name="Cochrane G."/>
            <person name="Meng A."/>
            <person name="Brown T."/>
            <person name="Cohen L."/>
        </authorList>
    </citation>
    <scope>NUCLEOTIDE SEQUENCE</scope>
    <source>
        <strain evidence="4">CCMP1381</strain>
    </source>
</reference>